<dbReference type="Proteomes" id="UP000005234">
    <property type="component" value="Chromosome"/>
</dbReference>
<dbReference type="HOGENOM" id="CLU_2355611_0_0_6"/>
<proteinExistence type="predicted"/>
<dbReference type="EMBL" id="CP003350">
    <property type="protein sequence ID" value="AFC87388.1"/>
    <property type="molecule type" value="Genomic_DNA"/>
</dbReference>
<dbReference type="AlphaFoldDB" id="H8L3L9"/>
<keyword evidence="2" id="KW-1185">Reference proteome</keyword>
<gene>
    <name evidence="1" type="ordered locus">Fraau_3060</name>
</gene>
<protein>
    <submittedName>
        <fullName evidence="1">Uncharacterized protein</fullName>
    </submittedName>
</protein>
<name>H8L3L9_FRAAD</name>
<organism evidence="1 2">
    <name type="scientific">Frateuria aurantia (strain ATCC 33424 / DSM 6220 / KCTC 2777 / LMG 1558 / NBRC 3245 / NCIMB 13370)</name>
    <name type="common">Acetobacter aurantius</name>
    <dbReference type="NCBI Taxonomy" id="767434"/>
    <lineage>
        <taxon>Bacteria</taxon>
        <taxon>Pseudomonadati</taxon>
        <taxon>Pseudomonadota</taxon>
        <taxon>Gammaproteobacteria</taxon>
        <taxon>Lysobacterales</taxon>
        <taxon>Rhodanobacteraceae</taxon>
        <taxon>Frateuria</taxon>
    </lineage>
</organism>
<evidence type="ECO:0000313" key="1">
    <source>
        <dbReference type="EMBL" id="AFC87388.1"/>
    </source>
</evidence>
<evidence type="ECO:0000313" key="2">
    <source>
        <dbReference type="Proteomes" id="UP000005234"/>
    </source>
</evidence>
<sequence>MSKQTRPMLGDFYRGTETLASDPAEFLFRRVAQAEALAHLLHGEPGEAFRAKRDEIQDDVCWLLADLLGDCRLALDAVTVRAKTANIVPVRREVRA</sequence>
<dbReference type="STRING" id="767434.Fraau_3060"/>
<dbReference type="KEGG" id="fau:Fraau_3060"/>
<dbReference type="RefSeq" id="WP_014404391.1">
    <property type="nucleotide sequence ID" value="NC_017033.1"/>
</dbReference>
<accession>H8L3L9</accession>
<reference evidence="1" key="1">
    <citation type="submission" date="2012-02" db="EMBL/GenBank/DDBJ databases">
        <title>The complete genome of Frateuria aurantia DSM 6220.</title>
        <authorList>
            <consortium name="US DOE Joint Genome Institute (JGI-PGF)"/>
            <person name="Lucas S."/>
            <person name="Copeland A."/>
            <person name="Lapidus A."/>
            <person name="Glavina del Rio T."/>
            <person name="Dalin E."/>
            <person name="Tice H."/>
            <person name="Bruce D."/>
            <person name="Goodwin L."/>
            <person name="Pitluck S."/>
            <person name="Peters L."/>
            <person name="Ovchinnikova G."/>
            <person name="Teshima H."/>
            <person name="Kyrpides N."/>
            <person name="Mavromatis K."/>
            <person name="Ivanova N."/>
            <person name="Brettin T."/>
            <person name="Detter J.C."/>
            <person name="Han C."/>
            <person name="Larimer F."/>
            <person name="Land M."/>
            <person name="Hauser L."/>
            <person name="Markowitz V."/>
            <person name="Cheng J.-F."/>
            <person name="Hugenholtz P."/>
            <person name="Woyke T."/>
            <person name="Wu D."/>
            <person name="Brambilla E."/>
            <person name="Klenk H.-P."/>
            <person name="Eisen J.A."/>
        </authorList>
    </citation>
    <scope>NUCLEOTIDE SEQUENCE</scope>
    <source>
        <strain evidence="1">DSM 6220</strain>
    </source>
</reference>